<dbReference type="EMBL" id="CAXLJL010000378">
    <property type="protein sequence ID" value="CAL5137132.1"/>
    <property type="molecule type" value="Genomic_DNA"/>
</dbReference>
<comment type="function">
    <text evidence="4">Required for assembly of dynein regulatory complex (DRC) and inner dynein arm (IDA) complexes, which are responsible for ciliary beat regulation, thereby playing a central role in motility in cilia and flagella. Probably acts together with CCDC40 to form a molecular ruler that determines the 96 nanometer (nm) repeat length and arrangements of components in cilia and flagella. Not required for outer dynein arm complexes assembly.</text>
</comment>
<proteinExistence type="inferred from homology"/>
<evidence type="ECO:0000313" key="8">
    <source>
        <dbReference type="EMBL" id="CAL5137132.1"/>
    </source>
</evidence>
<gene>
    <name evidence="8" type="ORF">CDAUBV1_LOCUS11398</name>
</gene>
<dbReference type="GO" id="GO:0060285">
    <property type="term" value="P:cilium-dependent cell motility"/>
    <property type="evidence" value="ECO:0007669"/>
    <property type="project" value="TreeGrafter"/>
</dbReference>
<evidence type="ECO:0000256" key="4">
    <source>
        <dbReference type="ARBA" id="ARBA00045182"/>
    </source>
</evidence>
<protein>
    <recommendedName>
        <fullName evidence="2">Coiled-coil domain-containing protein 39</fullName>
    </recommendedName>
</protein>
<dbReference type="AlphaFoldDB" id="A0AAV2TL27"/>
<evidence type="ECO:0000256" key="3">
    <source>
        <dbReference type="ARBA" id="ARBA00023054"/>
    </source>
</evidence>
<feature type="coiled-coil region" evidence="5">
    <location>
        <begin position="734"/>
        <end position="796"/>
    </location>
</feature>
<comment type="caution">
    <text evidence="8">The sequence shown here is derived from an EMBL/GenBank/DDBJ whole genome shotgun (WGS) entry which is preliminary data.</text>
</comment>
<reference evidence="8" key="1">
    <citation type="submission" date="2024-06" db="EMBL/GenBank/DDBJ databases">
        <authorList>
            <person name="Liu X."/>
            <person name="Lenzi L."/>
            <person name="Haldenby T S."/>
            <person name="Uol C."/>
        </authorList>
    </citation>
    <scope>NUCLEOTIDE SEQUENCE</scope>
</reference>
<keyword evidence="3 5" id="KW-0175">Coiled coil</keyword>
<dbReference type="PANTHER" id="PTHR18962:SF0">
    <property type="entry name" value="COILED-COIL DOMAIN-CONTAINING PROTEIN 39"/>
    <property type="match status" value="1"/>
</dbReference>
<keyword evidence="7" id="KW-0472">Membrane</keyword>
<evidence type="ECO:0000256" key="6">
    <source>
        <dbReference type="SAM" id="MobiDB-lite"/>
    </source>
</evidence>
<dbReference type="Pfam" id="PF24161">
    <property type="entry name" value="CCDC39"/>
    <property type="match status" value="1"/>
</dbReference>
<feature type="coiled-coil region" evidence="5">
    <location>
        <begin position="32"/>
        <end position="108"/>
    </location>
</feature>
<feature type="compositionally biased region" description="Low complexity" evidence="6">
    <location>
        <begin position="870"/>
        <end position="907"/>
    </location>
</feature>
<evidence type="ECO:0000256" key="2">
    <source>
        <dbReference type="ARBA" id="ARBA00016725"/>
    </source>
</evidence>
<keyword evidence="7" id="KW-0812">Transmembrane</keyword>
<feature type="coiled-coil region" evidence="5">
    <location>
        <begin position="651"/>
        <end position="678"/>
    </location>
</feature>
<feature type="coiled-coil region" evidence="5">
    <location>
        <begin position="263"/>
        <end position="304"/>
    </location>
</feature>
<dbReference type="Proteomes" id="UP001497525">
    <property type="component" value="Unassembled WGS sequence"/>
</dbReference>
<dbReference type="InterPro" id="IPR033290">
    <property type="entry name" value="CCDC39"/>
</dbReference>
<feature type="compositionally biased region" description="Basic and acidic residues" evidence="6">
    <location>
        <begin position="908"/>
        <end position="925"/>
    </location>
</feature>
<dbReference type="PANTHER" id="PTHR18962">
    <property type="entry name" value="COILED-COIL DOMAIN-CONTAINING PROTEIN 39"/>
    <property type="match status" value="1"/>
</dbReference>
<organism evidence="8 9">
    <name type="scientific">Calicophoron daubneyi</name>
    <name type="common">Rumen fluke</name>
    <name type="synonym">Paramphistomum daubneyi</name>
    <dbReference type="NCBI Taxonomy" id="300641"/>
    <lineage>
        <taxon>Eukaryota</taxon>
        <taxon>Metazoa</taxon>
        <taxon>Spiralia</taxon>
        <taxon>Lophotrochozoa</taxon>
        <taxon>Platyhelminthes</taxon>
        <taxon>Trematoda</taxon>
        <taxon>Digenea</taxon>
        <taxon>Plagiorchiida</taxon>
        <taxon>Pronocephalata</taxon>
        <taxon>Paramphistomoidea</taxon>
        <taxon>Paramphistomidae</taxon>
        <taxon>Calicophoron</taxon>
    </lineage>
</organism>
<feature type="region of interest" description="Disordered" evidence="6">
    <location>
        <begin position="855"/>
        <end position="927"/>
    </location>
</feature>
<name>A0AAV2TL27_CALDB</name>
<keyword evidence="7" id="KW-1133">Transmembrane helix</keyword>
<evidence type="ECO:0000256" key="7">
    <source>
        <dbReference type="SAM" id="Phobius"/>
    </source>
</evidence>
<evidence type="ECO:0000256" key="5">
    <source>
        <dbReference type="SAM" id="Coils"/>
    </source>
</evidence>
<feature type="transmembrane region" description="Helical" evidence="7">
    <location>
        <begin position="1186"/>
        <end position="1205"/>
    </location>
</feature>
<accession>A0AAV2TL27</accession>
<comment type="similarity">
    <text evidence="1">Belongs to the CCDC39 family.</text>
</comment>
<sequence length="1238" mass="143083">MEEKERFKARWLRQPKLLEEFHRKIFDRSSELELEQERVRQLKEHMVNVKQEILYTGALCEMRDKEIREEEHQQKLAEREEGRLKQELKKLEALKTEVRQKKSLLEDRAFKKRADLEIAATSVGADKQALEDWMQRIETQNEDIFIMEKYLSQDDTKVKQLDLEMQQLTCKLRDRKGALDTMYTKTQALQVELDRASGEIRNAYAERDNLIAQWENVINQMRQRDSELKSFADRLMDTRTQVHESETELRERQSFLEAQKESTAEARRRVDEIFEALAKARQELMESETRRKNFRCELDALKRMVDKVASDLEVTRSKTSQLKKEKSRRGESLEHLRHLIINLKQKFDYISESKLTAEQLANEADAQLSAEEVQQEMLTKQLSKLQDNQFKTIQRMEELNNATKVTEQSLVGSKALLRMLSSKLAKMDALLLRYEEVLYKEDFQMQLLERRVGRMTGVHSDEEKTVMEAKIQQLTEQLDERTNTTNSLSNQLSSLRREIIREQREAQTLAEKSAAAENQLQTNELEVDIALKAKSKVAGTCQQLIVEQNLIRLEVKRLFEVYKKHQTKVYDLESTRQDLDLVVRERSEEIALHQKMLFGQSRIATEENGQLKLEVQARKARIDKLIRRYEILTSLMAPPEGEEKRSQAYYIIRAAQEKEELQRKGDQLDMETRRAEQELIALENTLAVMNGCNSVYRLSNSKLPPDADELKLIEELKEKLRVLSIKLRYDTDRLKEVRQLKKNLSETLHATENDIEVYRNQTSRLTAEREKINTKLRKQRERYDRAVKRMEKVQSSLEPMEEQQRAHLEMDVKVRMTKEFADHMIRECLSRFRSNGQLMEDAKAMFTASGLPFTSLSDRRPSRIARSLPSSSQSGTGCDSSLSSFRTPITSGTASPSGSVASSARSPLGDDRTIGSDPNSPDKRSSHWYAHRSSRFYAPSFDKKKALQDKPLSPSSIDLVQQAALPEQLPTSEREASAKSTSSKKRTSSPAYTAQILHQSVTMISLIFLCFTAPLAAYGSERVGIFIDVGYHASYRKKAVDFHSEITKNIQSMLRSYKRLSGLNVTCRFNEERNDLQKASVFCSTDLLTADTYDSDCPYLRRFLSTGWNNTLIKECDDVYLTEGAKNFSVYLTLNISKTVKWNSNYNSKKHKAAKELIEYLCSNISIASIGDRMIGSLVPSKTNPLFIIGVHVTVVVLAIIFQMMKESNEGSQQNRIQARQRTLELPLRSAKNETSSR</sequence>
<dbReference type="GO" id="GO:0005930">
    <property type="term" value="C:axoneme"/>
    <property type="evidence" value="ECO:0007669"/>
    <property type="project" value="InterPro"/>
</dbReference>
<evidence type="ECO:0000313" key="9">
    <source>
        <dbReference type="Proteomes" id="UP001497525"/>
    </source>
</evidence>
<evidence type="ECO:0000256" key="1">
    <source>
        <dbReference type="ARBA" id="ARBA00005805"/>
    </source>
</evidence>
<feature type="coiled-coil region" evidence="5">
    <location>
        <begin position="464"/>
        <end position="526"/>
    </location>
</feature>
<feature type="region of interest" description="Disordered" evidence="6">
    <location>
        <begin position="965"/>
        <end position="989"/>
    </location>
</feature>
<dbReference type="GO" id="GO:0036159">
    <property type="term" value="P:inner dynein arm assembly"/>
    <property type="evidence" value="ECO:0007669"/>
    <property type="project" value="InterPro"/>
</dbReference>
<dbReference type="GO" id="GO:0003341">
    <property type="term" value="P:cilium movement"/>
    <property type="evidence" value="ECO:0007669"/>
    <property type="project" value="InterPro"/>
</dbReference>